<keyword evidence="9" id="KW-1185">Reference proteome</keyword>
<dbReference type="AlphaFoldDB" id="A0A285T3T8"/>
<dbReference type="Gene3D" id="3.40.50.300">
    <property type="entry name" value="P-loop containing nucleotide triphosphate hydrolases"/>
    <property type="match status" value="1"/>
</dbReference>
<evidence type="ECO:0000313" key="10">
    <source>
        <dbReference type="Proteomes" id="UP000435648"/>
    </source>
</evidence>
<dbReference type="PROSITE" id="PS50893">
    <property type="entry name" value="ABC_TRANSPORTER_2"/>
    <property type="match status" value="1"/>
</dbReference>
<reference evidence="8 9" key="1">
    <citation type="submission" date="2017-08" db="EMBL/GenBank/DDBJ databases">
        <authorList>
            <person name="de Groot N.N."/>
        </authorList>
    </citation>
    <scope>NUCLEOTIDE SEQUENCE [LARGE SCALE GENOMIC DNA]</scope>
    <source>
        <strain evidence="8 9">USBA 352</strain>
    </source>
</reference>
<accession>A0A285T3T8</accession>
<dbReference type="Proteomes" id="UP000219331">
    <property type="component" value="Unassembled WGS sequence"/>
</dbReference>
<dbReference type="PROSITE" id="PS00211">
    <property type="entry name" value="ABC_TRANSPORTER_1"/>
    <property type="match status" value="1"/>
</dbReference>
<protein>
    <submittedName>
        <fullName evidence="7">ATP-binding cassette domain-containing protein</fullName>
    </submittedName>
    <submittedName>
        <fullName evidence="8">Amino acid/amide ABC transporter ATP-binding protein 2, HAAT family</fullName>
    </submittedName>
</protein>
<dbReference type="CDD" id="cd03224">
    <property type="entry name" value="ABC_TM1139_LivF_branched"/>
    <property type="match status" value="1"/>
</dbReference>
<dbReference type="GO" id="GO:0015658">
    <property type="term" value="F:branched-chain amino acid transmembrane transporter activity"/>
    <property type="evidence" value="ECO:0007669"/>
    <property type="project" value="TreeGrafter"/>
</dbReference>
<evidence type="ECO:0000259" key="6">
    <source>
        <dbReference type="PROSITE" id="PS50893"/>
    </source>
</evidence>
<keyword evidence="4 8" id="KW-0067">ATP-binding</keyword>
<evidence type="ECO:0000256" key="3">
    <source>
        <dbReference type="ARBA" id="ARBA00022741"/>
    </source>
</evidence>
<dbReference type="GO" id="GO:0005524">
    <property type="term" value="F:ATP binding"/>
    <property type="evidence" value="ECO:0007669"/>
    <property type="project" value="UniProtKB-KW"/>
</dbReference>
<dbReference type="InterPro" id="IPR017871">
    <property type="entry name" value="ABC_transporter-like_CS"/>
</dbReference>
<dbReference type="SMART" id="SM00382">
    <property type="entry name" value="AAA"/>
    <property type="match status" value="1"/>
</dbReference>
<evidence type="ECO:0000313" key="7">
    <source>
        <dbReference type="EMBL" id="QGZ36635.1"/>
    </source>
</evidence>
<dbReference type="InterPro" id="IPR027417">
    <property type="entry name" value="P-loop_NTPase"/>
</dbReference>
<comment type="similarity">
    <text evidence="1">Belongs to the ABC transporter superfamily.</text>
</comment>
<dbReference type="EMBL" id="CP046908">
    <property type="protein sequence ID" value="QGZ36635.1"/>
    <property type="molecule type" value="Genomic_DNA"/>
</dbReference>
<dbReference type="EMBL" id="OBML01000008">
    <property type="protein sequence ID" value="SOC15629.1"/>
    <property type="molecule type" value="Genomic_DNA"/>
</dbReference>
<evidence type="ECO:0000256" key="4">
    <source>
        <dbReference type="ARBA" id="ARBA00022840"/>
    </source>
</evidence>
<dbReference type="InterPro" id="IPR003593">
    <property type="entry name" value="AAA+_ATPase"/>
</dbReference>
<dbReference type="InterPro" id="IPR052156">
    <property type="entry name" value="BCAA_Transport_ATP-bd_LivF"/>
</dbReference>
<dbReference type="Pfam" id="PF00005">
    <property type="entry name" value="ABC_tran"/>
    <property type="match status" value="1"/>
</dbReference>
<dbReference type="OrthoDB" id="9806149at2"/>
<evidence type="ECO:0000313" key="8">
    <source>
        <dbReference type="EMBL" id="SOC15629.1"/>
    </source>
</evidence>
<evidence type="ECO:0000256" key="2">
    <source>
        <dbReference type="ARBA" id="ARBA00022448"/>
    </source>
</evidence>
<organism evidence="8 9">
    <name type="scientific">Stappia indica</name>
    <dbReference type="NCBI Taxonomy" id="538381"/>
    <lineage>
        <taxon>Bacteria</taxon>
        <taxon>Pseudomonadati</taxon>
        <taxon>Pseudomonadota</taxon>
        <taxon>Alphaproteobacteria</taxon>
        <taxon>Hyphomicrobiales</taxon>
        <taxon>Stappiaceae</taxon>
        <taxon>Stappia</taxon>
    </lineage>
</organism>
<keyword evidence="3" id="KW-0547">Nucleotide-binding</keyword>
<dbReference type="InterPro" id="IPR003439">
    <property type="entry name" value="ABC_transporter-like_ATP-bd"/>
</dbReference>
<proteinExistence type="inferred from homology"/>
<dbReference type="PANTHER" id="PTHR43820:SF2">
    <property type="entry name" value="ABC TRANSPORTER ATP-BINDING PROTEIN"/>
    <property type="match status" value="1"/>
</dbReference>
<dbReference type="STRING" id="538381.GCA_001696535_02989"/>
<evidence type="ECO:0000256" key="1">
    <source>
        <dbReference type="ARBA" id="ARBA00005417"/>
    </source>
</evidence>
<evidence type="ECO:0000313" key="9">
    <source>
        <dbReference type="Proteomes" id="UP000219331"/>
    </source>
</evidence>
<dbReference type="PANTHER" id="PTHR43820">
    <property type="entry name" value="HIGH-AFFINITY BRANCHED-CHAIN AMINO ACID TRANSPORT ATP-BINDING PROTEIN LIVF"/>
    <property type="match status" value="1"/>
</dbReference>
<reference evidence="7 10" key="2">
    <citation type="submission" date="2019-12" db="EMBL/GenBank/DDBJ databases">
        <title>The genome of Stappia indica PHM037.</title>
        <authorList>
            <person name="Kacar D."/>
            <person name="Galan B."/>
            <person name="Canedo L."/>
            <person name="Rodriguez P."/>
            <person name="de la Calle F."/>
            <person name="Garcia J.L."/>
        </authorList>
    </citation>
    <scope>NUCLEOTIDE SEQUENCE [LARGE SCALE GENOMIC DNA]</scope>
    <source>
        <strain evidence="7 10">PHM037</strain>
    </source>
</reference>
<dbReference type="KEGG" id="siw:GH266_20350"/>
<evidence type="ECO:0000256" key="5">
    <source>
        <dbReference type="ARBA" id="ARBA00022970"/>
    </source>
</evidence>
<feature type="domain" description="ABC transporter" evidence="6">
    <location>
        <begin position="5"/>
        <end position="232"/>
    </location>
</feature>
<dbReference type="RefSeq" id="WP_067221730.1">
    <property type="nucleotide sequence ID" value="NZ_CP046908.1"/>
</dbReference>
<gene>
    <name evidence="7" type="ORF">GH266_20350</name>
    <name evidence="8" type="ORF">SAMN05421512_108144</name>
</gene>
<dbReference type="SUPFAM" id="SSF52540">
    <property type="entry name" value="P-loop containing nucleoside triphosphate hydrolases"/>
    <property type="match status" value="1"/>
</dbReference>
<dbReference type="GO" id="GO:0015807">
    <property type="term" value="P:L-amino acid transport"/>
    <property type="evidence" value="ECO:0007669"/>
    <property type="project" value="TreeGrafter"/>
</dbReference>
<dbReference type="GO" id="GO:0016887">
    <property type="term" value="F:ATP hydrolysis activity"/>
    <property type="evidence" value="ECO:0007669"/>
    <property type="project" value="InterPro"/>
</dbReference>
<sequence>MGGRLEIDDLHVNFGQAVILQGVTLSLDRAPLSLVGRNGMGKSTLCHAIMGMVAAQKGSVTLDGRPLLGLGPSRVARGGIALVPQGRRMFPSLSVHEHLLLVAGRTKGAWTVERVYETFPRLAERRRNGGNQLSGGEQQMLAISRALLMNPRIVIMDEPSEGLAPVIVDHLIETLRAIAAEGMGVLLVEQNMRVATSVSDQVAIMVTGQIAATMPARDLEADRDAQRRYLGVSHGH</sequence>
<keyword evidence="5" id="KW-0029">Amino-acid transport</keyword>
<dbReference type="Proteomes" id="UP000435648">
    <property type="component" value="Chromosome"/>
</dbReference>
<name>A0A285T3T8_9HYPH</name>
<keyword evidence="2" id="KW-0813">Transport</keyword>